<dbReference type="InterPro" id="IPR045664">
    <property type="entry name" value="DUF6387"/>
</dbReference>
<dbReference type="Pfam" id="PF19924">
    <property type="entry name" value="DUF6387"/>
    <property type="match status" value="1"/>
</dbReference>
<evidence type="ECO:0000313" key="2">
    <source>
        <dbReference type="Proteomes" id="UP001210678"/>
    </source>
</evidence>
<accession>A0ABT4YU25</accession>
<sequence>MTKIQTIKVREELPTWFDFEHYKGFQYLTRYDYIEQILVRIQLYNEVTDGDELFFPISEAWESITSSSPIVTTSIRQEFVTNQINVRSLTISDALHISSSYETLDDTDGDFDIEATQYLYESTGFNGEILVIENTTAPIDVLLGQIRSHLELRCSNNKKVPQFSKQLSSMYLKRCHIYLDLLIWSLQERLVRGNTHTIKISQKLLYQTIFPDMTYKYLESEKQLERTTISLTRDILSKPTSHLTQMQHHLFTKPEVAQQLVSSKV</sequence>
<comment type="caution">
    <text evidence="1">The sequence shown here is derived from an EMBL/GenBank/DDBJ whole genome shotgun (WGS) entry which is preliminary data.</text>
</comment>
<proteinExistence type="predicted"/>
<dbReference type="Proteomes" id="UP001210678">
    <property type="component" value="Unassembled WGS sequence"/>
</dbReference>
<gene>
    <name evidence="1" type="ORF">PGX00_13855</name>
</gene>
<name>A0ABT4YU25_9VIBR</name>
<keyword evidence="2" id="KW-1185">Reference proteome</keyword>
<protein>
    <submittedName>
        <fullName evidence="1">DUF6387 family protein</fullName>
    </submittedName>
</protein>
<dbReference type="EMBL" id="JAQLOI010000001">
    <property type="protein sequence ID" value="MDB1124671.1"/>
    <property type="molecule type" value="Genomic_DNA"/>
</dbReference>
<reference evidence="1 2" key="1">
    <citation type="submission" date="2023-01" db="EMBL/GenBank/DDBJ databases">
        <title>Vibrio sp. KJ40-1 sp.nov, isolated from marine algae.</title>
        <authorList>
            <person name="Butt M."/>
            <person name="Kim J.M.J."/>
            <person name="Jeon C.O.C."/>
        </authorList>
    </citation>
    <scope>NUCLEOTIDE SEQUENCE [LARGE SCALE GENOMIC DNA]</scope>
    <source>
        <strain evidence="1 2">KJ40-1</strain>
    </source>
</reference>
<dbReference type="RefSeq" id="WP_272137405.1">
    <property type="nucleotide sequence ID" value="NZ_JAQLOI010000001.1"/>
</dbReference>
<evidence type="ECO:0000313" key="1">
    <source>
        <dbReference type="EMBL" id="MDB1124671.1"/>
    </source>
</evidence>
<organism evidence="1 2">
    <name type="scientific">Vibrio algarum</name>
    <dbReference type="NCBI Taxonomy" id="3020714"/>
    <lineage>
        <taxon>Bacteria</taxon>
        <taxon>Pseudomonadati</taxon>
        <taxon>Pseudomonadota</taxon>
        <taxon>Gammaproteobacteria</taxon>
        <taxon>Vibrionales</taxon>
        <taxon>Vibrionaceae</taxon>
        <taxon>Vibrio</taxon>
    </lineage>
</organism>